<dbReference type="Proteomes" id="UP000248329">
    <property type="component" value="Unassembled WGS sequence"/>
</dbReference>
<comment type="caution">
    <text evidence="1">The sequence shown here is derived from an EMBL/GenBank/DDBJ whole genome shotgun (WGS) entry which is preliminary data.</text>
</comment>
<dbReference type="EMBL" id="PQXF01000022">
    <property type="protein sequence ID" value="PXF59785.1"/>
    <property type="molecule type" value="Genomic_DNA"/>
</dbReference>
<evidence type="ECO:0000313" key="1">
    <source>
        <dbReference type="EMBL" id="PXF59785.1"/>
    </source>
</evidence>
<name>A0AC61L148_9EURY</name>
<evidence type="ECO:0000313" key="2">
    <source>
        <dbReference type="Proteomes" id="UP000248329"/>
    </source>
</evidence>
<gene>
    <name evidence="1" type="ORF">C4B59_10810</name>
</gene>
<proteinExistence type="predicted"/>
<reference evidence="1" key="1">
    <citation type="submission" date="2018-01" db="EMBL/GenBank/DDBJ databases">
        <authorList>
            <person name="Krukenberg V."/>
        </authorList>
    </citation>
    <scope>NUCLEOTIDE SEQUENCE</scope>
    <source>
        <strain evidence="1">E20ANME2</strain>
    </source>
</reference>
<accession>A0AC61L148</accession>
<sequence>MLSIRRYFDELQLYLVINPIVKSVEVVSEEIGGQEGYLRVIIGLPDDSVIHCFEYVLFDGSIGISKYSFHWQDVTGNLICRWDNDPHHPELDNFPYHAHTKDKVSASSEMDIRKVLSEAKAVLE</sequence>
<organism evidence="1 2">
    <name type="scientific">Candidatus Methanogaster sp</name>
    <dbReference type="NCBI Taxonomy" id="3386292"/>
    <lineage>
        <taxon>Archaea</taxon>
        <taxon>Methanobacteriati</taxon>
        <taxon>Methanobacteriota</taxon>
        <taxon>Stenosarchaea group</taxon>
        <taxon>Methanomicrobia</taxon>
        <taxon>Methanosarcinales</taxon>
        <taxon>ANME-2 cluster</taxon>
        <taxon>Candidatus Methanogasteraceae</taxon>
        <taxon>Candidatus Methanogaster</taxon>
    </lineage>
</organism>
<protein>
    <submittedName>
        <fullName evidence="1">Uncharacterized protein</fullName>
    </submittedName>
</protein>